<dbReference type="RefSeq" id="WP_139929258.1">
    <property type="nucleotide sequence ID" value="NZ_CP040915.1"/>
</dbReference>
<evidence type="ECO:0000259" key="1">
    <source>
        <dbReference type="Pfam" id="PF03551"/>
    </source>
</evidence>
<evidence type="ECO:0000313" key="4">
    <source>
        <dbReference type="Proteomes" id="UP000314616"/>
    </source>
</evidence>
<dbReference type="Gene3D" id="6.10.140.190">
    <property type="match status" value="1"/>
</dbReference>
<dbReference type="Pfam" id="PF03551">
    <property type="entry name" value="PadR"/>
    <property type="match status" value="1"/>
</dbReference>
<dbReference type="InterPro" id="IPR036388">
    <property type="entry name" value="WH-like_DNA-bd_sf"/>
</dbReference>
<evidence type="ECO:0000259" key="2">
    <source>
        <dbReference type="Pfam" id="PF10400"/>
    </source>
</evidence>
<dbReference type="InterPro" id="IPR005149">
    <property type="entry name" value="Tscrpt_reg_PadR_N"/>
</dbReference>
<dbReference type="AlphaFoldDB" id="A0A5B8C3Q9"/>
<dbReference type="PANTHER" id="PTHR43252">
    <property type="entry name" value="TRANSCRIPTIONAL REGULATOR YQJI"/>
    <property type="match status" value="1"/>
</dbReference>
<proteinExistence type="predicted"/>
<dbReference type="OrthoDB" id="3186544at2"/>
<dbReference type="Proteomes" id="UP000314616">
    <property type="component" value="Chromosome"/>
</dbReference>
<dbReference type="EMBL" id="CP040915">
    <property type="protein sequence ID" value="QDC25174.1"/>
    <property type="molecule type" value="Genomic_DNA"/>
</dbReference>
<dbReference type="KEGG" id="gyu:FE374_11670"/>
<dbReference type="InterPro" id="IPR018309">
    <property type="entry name" value="Tscrpt_reg_PadR_C"/>
</dbReference>
<gene>
    <name evidence="3" type="ORF">FE374_11670</name>
</gene>
<organism evidence="3 4">
    <name type="scientific">Georgenia yuyongxinii</name>
    <dbReference type="NCBI Taxonomy" id="2589797"/>
    <lineage>
        <taxon>Bacteria</taxon>
        <taxon>Bacillati</taxon>
        <taxon>Actinomycetota</taxon>
        <taxon>Actinomycetes</taxon>
        <taxon>Micrococcales</taxon>
        <taxon>Bogoriellaceae</taxon>
        <taxon>Georgenia</taxon>
    </lineage>
</organism>
<sequence>MVLTRLILGLLTLAPMTGYDVKKHVDSSIRHFWAADKAQVYRALATLVTDGYATVEVIPQQGRPDRQEHRITDAGRAALREWLASPLPLHADRDPFLARLFFAGELDRAEVGTLLTQRRAQTTQLLAALTAMRSAPPTTHRATYLRTATLENGLAHARAELEWLDAVERDLP</sequence>
<feature type="domain" description="Transcription regulator PadR N-terminal" evidence="1">
    <location>
        <begin position="7"/>
        <end position="81"/>
    </location>
</feature>
<evidence type="ECO:0000313" key="3">
    <source>
        <dbReference type="EMBL" id="QDC25174.1"/>
    </source>
</evidence>
<name>A0A5B8C3Q9_9MICO</name>
<dbReference type="SUPFAM" id="SSF46785">
    <property type="entry name" value="Winged helix' DNA-binding domain"/>
    <property type="match status" value="1"/>
</dbReference>
<dbReference type="Pfam" id="PF10400">
    <property type="entry name" value="Vir_act_alpha_C"/>
    <property type="match status" value="1"/>
</dbReference>
<dbReference type="PANTHER" id="PTHR43252:SF6">
    <property type="entry name" value="NEGATIVE TRANSCRIPTION REGULATOR PADR"/>
    <property type="match status" value="1"/>
</dbReference>
<feature type="domain" description="Transcription regulator PadR C-terminal" evidence="2">
    <location>
        <begin position="93"/>
        <end position="170"/>
    </location>
</feature>
<dbReference type="Gene3D" id="1.10.10.10">
    <property type="entry name" value="Winged helix-like DNA-binding domain superfamily/Winged helix DNA-binding domain"/>
    <property type="match status" value="1"/>
</dbReference>
<accession>A0A5B8C3Q9</accession>
<reference evidence="3 4" key="1">
    <citation type="submission" date="2019-05" db="EMBL/GenBank/DDBJ databases">
        <title>Georgenia *** sp. nov., and Georgenia *** sp. nov., isolated from the intestinal contents of plateau pika (Ochotona curzoniae) in the Qinghai-Tibet plateau of China.</title>
        <authorList>
            <person name="Tian Z."/>
        </authorList>
    </citation>
    <scope>NUCLEOTIDE SEQUENCE [LARGE SCALE GENOMIC DNA]</scope>
    <source>
        <strain evidence="3 4">Z443</strain>
    </source>
</reference>
<dbReference type="InterPro" id="IPR036390">
    <property type="entry name" value="WH_DNA-bd_sf"/>
</dbReference>
<protein>
    <submittedName>
        <fullName evidence="3">PadR family transcriptional regulator</fullName>
    </submittedName>
</protein>